<evidence type="ECO:0000256" key="3">
    <source>
        <dbReference type="ARBA" id="ARBA00022741"/>
    </source>
</evidence>
<dbReference type="NCBIfam" id="NF002204">
    <property type="entry name" value="PRK01077.1"/>
    <property type="match status" value="1"/>
</dbReference>
<dbReference type="InterPro" id="IPR002586">
    <property type="entry name" value="CobQ/CobB/MinD/ParA_Nub-bd_dom"/>
</dbReference>
<evidence type="ECO:0000256" key="5">
    <source>
        <dbReference type="ARBA" id="ARBA00022842"/>
    </source>
</evidence>
<dbReference type="Pfam" id="PF07685">
    <property type="entry name" value="GATase_3"/>
    <property type="match status" value="1"/>
</dbReference>
<dbReference type="InterPro" id="IPR004484">
    <property type="entry name" value="CbiA/CobB_synth"/>
</dbReference>
<evidence type="ECO:0000313" key="10">
    <source>
        <dbReference type="Proteomes" id="UP000050326"/>
    </source>
</evidence>
<comment type="caution">
    <text evidence="9">The sequence shown here is derived from an EMBL/GenBank/DDBJ whole genome shotgun (WGS) entry which is preliminary data.</text>
</comment>
<dbReference type="Pfam" id="PF01656">
    <property type="entry name" value="CbiA"/>
    <property type="match status" value="1"/>
</dbReference>
<protein>
    <submittedName>
        <fullName evidence="9">Cobyrinic acid A,C-diamide synthase</fullName>
    </submittedName>
</protein>
<evidence type="ECO:0000256" key="2">
    <source>
        <dbReference type="ARBA" id="ARBA00022598"/>
    </source>
</evidence>
<keyword evidence="6" id="KW-0315">Glutamine amidotransferase</keyword>
<dbReference type="RefSeq" id="WP_054873755.1">
    <property type="nucleotide sequence ID" value="NZ_LKET01000021.1"/>
</dbReference>
<dbReference type="InterPro" id="IPR027417">
    <property type="entry name" value="P-loop_NTPase"/>
</dbReference>
<dbReference type="SUPFAM" id="SSF52317">
    <property type="entry name" value="Class I glutamine amidotransferase-like"/>
    <property type="match status" value="1"/>
</dbReference>
<evidence type="ECO:0000259" key="7">
    <source>
        <dbReference type="Pfam" id="PF01656"/>
    </source>
</evidence>
<evidence type="ECO:0000313" key="9">
    <source>
        <dbReference type="EMBL" id="KPU45403.1"/>
    </source>
</evidence>
<dbReference type="GO" id="GO:0042242">
    <property type="term" value="F:cobyrinic acid a,c-diamide synthase activity"/>
    <property type="evidence" value="ECO:0007669"/>
    <property type="project" value="InterPro"/>
</dbReference>
<organism evidence="9 10">
    <name type="scientific">Oxobacter pfennigii</name>
    <dbReference type="NCBI Taxonomy" id="36849"/>
    <lineage>
        <taxon>Bacteria</taxon>
        <taxon>Bacillati</taxon>
        <taxon>Bacillota</taxon>
        <taxon>Clostridia</taxon>
        <taxon>Eubacteriales</taxon>
        <taxon>Clostridiaceae</taxon>
        <taxon>Oxobacter</taxon>
    </lineage>
</organism>
<dbReference type="CDD" id="cd03130">
    <property type="entry name" value="GATase1_CobB"/>
    <property type="match status" value="1"/>
</dbReference>
<dbReference type="Gene3D" id="3.40.50.880">
    <property type="match status" value="1"/>
</dbReference>
<keyword evidence="3" id="KW-0547">Nucleotide-binding</keyword>
<dbReference type="AlphaFoldDB" id="A0A0P8WCE8"/>
<dbReference type="Gene3D" id="3.40.50.300">
    <property type="entry name" value="P-loop containing nucleotide triphosphate hydrolases"/>
    <property type="match status" value="2"/>
</dbReference>
<keyword evidence="2" id="KW-0436">Ligase</keyword>
<dbReference type="NCBIfam" id="TIGR00379">
    <property type="entry name" value="cobB"/>
    <property type="match status" value="1"/>
</dbReference>
<dbReference type="EMBL" id="LKET01000021">
    <property type="protein sequence ID" value="KPU45403.1"/>
    <property type="molecule type" value="Genomic_DNA"/>
</dbReference>
<feature type="domain" description="CobB/CobQ-like glutamine amidotransferase" evidence="8">
    <location>
        <begin position="239"/>
        <end position="419"/>
    </location>
</feature>
<dbReference type="Proteomes" id="UP000050326">
    <property type="component" value="Unassembled WGS sequence"/>
</dbReference>
<comment type="cofactor">
    <cofactor evidence="1">
        <name>Mg(2+)</name>
        <dbReference type="ChEBI" id="CHEBI:18420"/>
    </cofactor>
</comment>
<dbReference type="SUPFAM" id="SSF52540">
    <property type="entry name" value="P-loop containing nucleoside triphosphate hydrolases"/>
    <property type="match status" value="1"/>
</dbReference>
<dbReference type="PANTHER" id="PTHR43873:SF1">
    <property type="entry name" value="COBYRINATE A,C-DIAMIDE SYNTHASE"/>
    <property type="match status" value="1"/>
</dbReference>
<dbReference type="GO" id="GO:0005524">
    <property type="term" value="F:ATP binding"/>
    <property type="evidence" value="ECO:0007669"/>
    <property type="project" value="UniProtKB-KW"/>
</dbReference>
<dbReference type="OrthoDB" id="9764035at2"/>
<sequence length="435" mass="48837">MKGIMITSPSSGSGKTTFTMGLLRALKMKGLDICGFKTGPDYIDTAFIKEACGKDGTNLDMHLQGRDGMKKALSLGNAEYCIIEGAMGYFDGMHNNYINSSYDISRELDVNAVLIYTPQAEMFTAVPKIKGMAEFGQSKIKAVIINRVEKNYYALLKEAIEEHTDLKVLGHIPPLKEAQLKSRHLGLVQSMEIEDLKDRIENVAQTILENVDVEALINLMKEIKGQNIDWPRRRNIKAAVAKDKAFSFYYRENIELLKNCCEVEFFSPMNDDVLPECDLLYLGGGYPEVFKEELSKNTSMLKSIKGFAEKGGCIFGECGGFMYLLEYIEDCKMAGVFKGKSYLTKSLQRFGYMNTTLKVDCLLGDAGDKLTGHEFHKSTAEVEGDTVYEIRKAMGEKVWSCGYKYKNVLGGYPHISFLGNMKALNHMLDYVERNK</sequence>
<dbReference type="InterPro" id="IPR011698">
    <property type="entry name" value="GATase_3"/>
</dbReference>
<dbReference type="STRING" id="36849.OXPF_06360"/>
<name>A0A0P8WCE8_9CLOT</name>
<accession>A0A0P8WCE8</accession>
<evidence type="ECO:0000256" key="4">
    <source>
        <dbReference type="ARBA" id="ARBA00022840"/>
    </source>
</evidence>
<feature type="domain" description="CobQ/CobB/MinD/ParA nucleotide binding" evidence="7">
    <location>
        <begin position="4"/>
        <end position="179"/>
    </location>
</feature>
<keyword evidence="5" id="KW-0460">Magnesium</keyword>
<evidence type="ECO:0000259" key="8">
    <source>
        <dbReference type="Pfam" id="PF07685"/>
    </source>
</evidence>
<keyword evidence="10" id="KW-1185">Reference proteome</keyword>
<evidence type="ECO:0000256" key="6">
    <source>
        <dbReference type="ARBA" id="ARBA00022962"/>
    </source>
</evidence>
<keyword evidence="4" id="KW-0067">ATP-binding</keyword>
<evidence type="ECO:0000256" key="1">
    <source>
        <dbReference type="ARBA" id="ARBA00001946"/>
    </source>
</evidence>
<reference evidence="9 10" key="1">
    <citation type="submission" date="2015-09" db="EMBL/GenBank/DDBJ databases">
        <title>Genome sequence of Oxobacter pfennigii DSM 3222.</title>
        <authorList>
            <person name="Poehlein A."/>
            <person name="Bengelsdorf F.R."/>
            <person name="Schiel-Bengelsdorf B."/>
            <person name="Duerre P."/>
            <person name="Daniel R."/>
        </authorList>
    </citation>
    <scope>NUCLEOTIDE SEQUENCE [LARGE SCALE GENOMIC DNA]</scope>
    <source>
        <strain evidence="9 10">DSM 3222</strain>
    </source>
</reference>
<dbReference type="PANTHER" id="PTHR43873">
    <property type="entry name" value="COBYRINATE A,C-DIAMIDE SYNTHASE"/>
    <property type="match status" value="1"/>
</dbReference>
<dbReference type="PROSITE" id="PS51274">
    <property type="entry name" value="GATASE_COBBQ"/>
    <property type="match status" value="1"/>
</dbReference>
<proteinExistence type="predicted"/>
<dbReference type="PATRIC" id="fig|36849.3.peg.683"/>
<gene>
    <name evidence="9" type="primary">cobB</name>
    <name evidence="9" type="ORF">OXPF_06360</name>
</gene>
<dbReference type="InterPro" id="IPR029062">
    <property type="entry name" value="Class_I_gatase-like"/>
</dbReference>